<dbReference type="AlphaFoldDB" id="A0A2V1E3Q3"/>
<name>A0A2V1E3Q3_9PLEO</name>
<evidence type="ECO:0000313" key="9">
    <source>
        <dbReference type="EMBL" id="PVI04294.1"/>
    </source>
</evidence>
<reference evidence="9 10" key="1">
    <citation type="journal article" date="2018" name="Sci. Rep.">
        <title>Comparative genomics provides insights into the lifestyle and reveals functional heterogeneity of dark septate endophytic fungi.</title>
        <authorList>
            <person name="Knapp D.G."/>
            <person name="Nemeth J.B."/>
            <person name="Barry K."/>
            <person name="Hainaut M."/>
            <person name="Henrissat B."/>
            <person name="Johnson J."/>
            <person name="Kuo A."/>
            <person name="Lim J.H.P."/>
            <person name="Lipzen A."/>
            <person name="Nolan M."/>
            <person name="Ohm R.A."/>
            <person name="Tamas L."/>
            <person name="Grigoriev I.V."/>
            <person name="Spatafora J.W."/>
            <person name="Nagy L.G."/>
            <person name="Kovacs G.M."/>
        </authorList>
    </citation>
    <scope>NUCLEOTIDE SEQUENCE [LARGE SCALE GENOMIC DNA]</scope>
    <source>
        <strain evidence="9 10">DSE2036</strain>
    </source>
</reference>
<comment type="similarity">
    <text evidence="5">Belongs to the SAT4 family.</text>
</comment>
<dbReference type="Proteomes" id="UP000244855">
    <property type="component" value="Unassembled WGS sequence"/>
</dbReference>
<accession>A0A2V1E3Q3</accession>
<dbReference type="PANTHER" id="PTHR33048:SF47">
    <property type="entry name" value="INTEGRAL MEMBRANE PROTEIN-RELATED"/>
    <property type="match status" value="1"/>
</dbReference>
<proteinExistence type="inferred from homology"/>
<evidence type="ECO:0000259" key="8">
    <source>
        <dbReference type="Pfam" id="PF20684"/>
    </source>
</evidence>
<evidence type="ECO:0000256" key="6">
    <source>
        <dbReference type="SAM" id="MobiDB-lite"/>
    </source>
</evidence>
<keyword evidence="4 7" id="KW-0472">Membrane</keyword>
<dbReference type="InterPro" id="IPR052337">
    <property type="entry name" value="SAT4-like"/>
</dbReference>
<dbReference type="EMBL" id="KZ805322">
    <property type="protein sequence ID" value="PVI04294.1"/>
    <property type="molecule type" value="Genomic_DNA"/>
</dbReference>
<dbReference type="InterPro" id="IPR049326">
    <property type="entry name" value="Rhodopsin_dom_fungi"/>
</dbReference>
<feature type="transmembrane region" description="Helical" evidence="7">
    <location>
        <begin position="217"/>
        <end position="236"/>
    </location>
</feature>
<evidence type="ECO:0000313" key="10">
    <source>
        <dbReference type="Proteomes" id="UP000244855"/>
    </source>
</evidence>
<gene>
    <name evidence="9" type="ORF">DM02DRAFT_518948</name>
</gene>
<dbReference type="GO" id="GO:0016020">
    <property type="term" value="C:membrane"/>
    <property type="evidence" value="ECO:0007669"/>
    <property type="project" value="UniProtKB-SubCell"/>
</dbReference>
<dbReference type="OrthoDB" id="444631at2759"/>
<feature type="transmembrane region" description="Helical" evidence="7">
    <location>
        <begin position="20"/>
        <end position="43"/>
    </location>
</feature>
<feature type="transmembrane region" description="Helical" evidence="7">
    <location>
        <begin position="187"/>
        <end position="205"/>
    </location>
</feature>
<protein>
    <recommendedName>
        <fullName evidence="8">Rhodopsin domain-containing protein</fullName>
    </recommendedName>
</protein>
<organism evidence="9 10">
    <name type="scientific">Periconia macrospinosa</name>
    <dbReference type="NCBI Taxonomy" id="97972"/>
    <lineage>
        <taxon>Eukaryota</taxon>
        <taxon>Fungi</taxon>
        <taxon>Dikarya</taxon>
        <taxon>Ascomycota</taxon>
        <taxon>Pezizomycotina</taxon>
        <taxon>Dothideomycetes</taxon>
        <taxon>Pleosporomycetidae</taxon>
        <taxon>Pleosporales</taxon>
        <taxon>Massarineae</taxon>
        <taxon>Periconiaceae</taxon>
        <taxon>Periconia</taxon>
    </lineage>
</organism>
<keyword evidence="10" id="KW-1185">Reference proteome</keyword>
<evidence type="ECO:0000256" key="2">
    <source>
        <dbReference type="ARBA" id="ARBA00022692"/>
    </source>
</evidence>
<keyword evidence="3 7" id="KW-1133">Transmembrane helix</keyword>
<evidence type="ECO:0000256" key="5">
    <source>
        <dbReference type="ARBA" id="ARBA00038359"/>
    </source>
</evidence>
<sequence>MLNHAPNWIIISKLVAADVGMMALIPAVLLTALAFVTVALRLYSRTFLSKNVKLEDYFVMASLVRSTSIYTDFSSLEVSINTRQNNRKDRIAPLQQMLKLIYAQSLIYHLSVNLVKASILVQYRRVFAQASQITIRCAIILLFITFVCFAWGFFGALFLCTPVKRYWNLDIPGHCINAEHHFSSTSIMGIVLDAAIWVLPLPVVGKLEIRGRQRVGLGVVFGIGAIVCIVSVLRFVLVHDATAKRNVTKAGTHALIWSSSEINVAIICASLLVMKPLLSRWFPILAKSRQSTTAVDDSRRVKRWITAEMVRNRMATKNEDSEPAGLVFDNSQEEKAGDEEDGHTDGGNNESAKESNVL</sequence>
<feature type="transmembrane region" description="Helical" evidence="7">
    <location>
        <begin position="256"/>
        <end position="278"/>
    </location>
</feature>
<feature type="transmembrane region" description="Helical" evidence="7">
    <location>
        <begin position="133"/>
        <end position="159"/>
    </location>
</feature>
<feature type="region of interest" description="Disordered" evidence="6">
    <location>
        <begin position="314"/>
        <end position="358"/>
    </location>
</feature>
<evidence type="ECO:0000256" key="1">
    <source>
        <dbReference type="ARBA" id="ARBA00004141"/>
    </source>
</evidence>
<feature type="domain" description="Rhodopsin" evidence="8">
    <location>
        <begin position="40"/>
        <end position="280"/>
    </location>
</feature>
<keyword evidence="2 7" id="KW-0812">Transmembrane</keyword>
<dbReference type="STRING" id="97972.A0A2V1E3Q3"/>
<comment type="subcellular location">
    <subcellularLocation>
        <location evidence="1">Membrane</location>
        <topology evidence="1">Multi-pass membrane protein</topology>
    </subcellularLocation>
</comment>
<evidence type="ECO:0000256" key="3">
    <source>
        <dbReference type="ARBA" id="ARBA00022989"/>
    </source>
</evidence>
<evidence type="ECO:0000256" key="7">
    <source>
        <dbReference type="SAM" id="Phobius"/>
    </source>
</evidence>
<dbReference type="Pfam" id="PF20684">
    <property type="entry name" value="Fung_rhodopsin"/>
    <property type="match status" value="1"/>
</dbReference>
<dbReference type="PANTHER" id="PTHR33048">
    <property type="entry name" value="PTH11-LIKE INTEGRAL MEMBRANE PROTEIN (AFU_ORTHOLOGUE AFUA_5G11245)"/>
    <property type="match status" value="1"/>
</dbReference>
<evidence type="ECO:0000256" key="4">
    <source>
        <dbReference type="ARBA" id="ARBA00023136"/>
    </source>
</evidence>